<dbReference type="GO" id="GO:0006284">
    <property type="term" value="P:base-excision repair"/>
    <property type="evidence" value="ECO:0007669"/>
    <property type="project" value="InterPro"/>
</dbReference>
<dbReference type="SUPFAM" id="SSF50486">
    <property type="entry name" value="FMT C-terminal domain-like"/>
    <property type="match status" value="1"/>
</dbReference>
<organism evidence="5">
    <name type="scientific">marine sediment metagenome</name>
    <dbReference type="NCBI Taxonomy" id="412755"/>
    <lineage>
        <taxon>unclassified sequences</taxon>
        <taxon>metagenomes</taxon>
        <taxon>ecological metagenomes</taxon>
    </lineage>
</organism>
<dbReference type="NCBIfam" id="NF002003">
    <property type="entry name" value="PRK00802.1-3"/>
    <property type="match status" value="1"/>
</dbReference>
<sequence length="192" mass="21484">MILPVSFYSRSTLKVLVDLIGKVLVRKSEDGLTSGIIVEAEAYSGEDDPASYAFSGRTKRSEIMYGPPGRAFVHFTYGMHHMLNLVTEKKEFPAAILIRALEPRDGISLMKKRRQTEEPFNLCSGPAKICQAFAIDRSHNGVSLSSSNSPIFIKEGEKRKEELIWTSRIGVSEGKDRLWRAYLKGSPFISVK</sequence>
<evidence type="ECO:0000256" key="4">
    <source>
        <dbReference type="ARBA" id="ARBA00023204"/>
    </source>
</evidence>
<name>A0A0F9VSX7_9ZZZZ</name>
<keyword evidence="3" id="KW-0378">Hydrolase</keyword>
<dbReference type="PANTHER" id="PTHR10429:SF0">
    <property type="entry name" value="DNA-3-METHYLADENINE GLYCOSYLASE"/>
    <property type="match status" value="1"/>
</dbReference>
<protein>
    <recommendedName>
        <fullName evidence="6">3-methyladenine DNA glycosylase</fullName>
    </recommendedName>
</protein>
<reference evidence="5" key="1">
    <citation type="journal article" date="2015" name="Nature">
        <title>Complex archaea that bridge the gap between prokaryotes and eukaryotes.</title>
        <authorList>
            <person name="Spang A."/>
            <person name="Saw J.H."/>
            <person name="Jorgensen S.L."/>
            <person name="Zaremba-Niedzwiedzka K."/>
            <person name="Martijn J."/>
            <person name="Lind A.E."/>
            <person name="van Eijk R."/>
            <person name="Schleper C."/>
            <person name="Guy L."/>
            <person name="Ettema T.J."/>
        </authorList>
    </citation>
    <scope>NUCLEOTIDE SEQUENCE</scope>
</reference>
<dbReference type="CDD" id="cd00540">
    <property type="entry name" value="AAG"/>
    <property type="match status" value="1"/>
</dbReference>
<evidence type="ECO:0000313" key="5">
    <source>
        <dbReference type="EMBL" id="KKN68828.1"/>
    </source>
</evidence>
<dbReference type="GO" id="GO:0003677">
    <property type="term" value="F:DNA binding"/>
    <property type="evidence" value="ECO:0007669"/>
    <property type="project" value="InterPro"/>
</dbReference>
<keyword evidence="2" id="KW-0227">DNA damage</keyword>
<dbReference type="FunFam" id="3.10.300.10:FF:000001">
    <property type="entry name" value="Putative 3-methyladenine DNA glycosylase"/>
    <property type="match status" value="1"/>
</dbReference>
<evidence type="ECO:0008006" key="6">
    <source>
        <dbReference type="Google" id="ProtNLM"/>
    </source>
</evidence>
<dbReference type="Gene3D" id="3.10.300.10">
    <property type="entry name" value="Methylpurine-DNA glycosylase (MPG)"/>
    <property type="match status" value="1"/>
</dbReference>
<dbReference type="AlphaFoldDB" id="A0A0F9VSX7"/>
<keyword evidence="4" id="KW-0234">DNA repair</keyword>
<evidence type="ECO:0000256" key="1">
    <source>
        <dbReference type="ARBA" id="ARBA00009232"/>
    </source>
</evidence>
<comment type="similarity">
    <text evidence="1">Belongs to the DNA glycosylase MPG family.</text>
</comment>
<dbReference type="GO" id="GO:0003905">
    <property type="term" value="F:alkylbase DNA N-glycosylase activity"/>
    <property type="evidence" value="ECO:0007669"/>
    <property type="project" value="InterPro"/>
</dbReference>
<dbReference type="NCBIfam" id="TIGR00567">
    <property type="entry name" value="3mg"/>
    <property type="match status" value="1"/>
</dbReference>
<comment type="caution">
    <text evidence="5">The sequence shown here is derived from an EMBL/GenBank/DDBJ whole genome shotgun (WGS) entry which is preliminary data.</text>
</comment>
<dbReference type="InterPro" id="IPR003180">
    <property type="entry name" value="MPG"/>
</dbReference>
<accession>A0A0F9VSX7</accession>
<dbReference type="Pfam" id="PF02245">
    <property type="entry name" value="Pur_DNA_glyco"/>
    <property type="match status" value="1"/>
</dbReference>
<evidence type="ECO:0000256" key="3">
    <source>
        <dbReference type="ARBA" id="ARBA00022801"/>
    </source>
</evidence>
<dbReference type="InterPro" id="IPR011034">
    <property type="entry name" value="Formyl_transferase-like_C_sf"/>
</dbReference>
<gene>
    <name evidence="5" type="ORF">LCGC14_0447650</name>
</gene>
<proteinExistence type="inferred from homology"/>
<evidence type="ECO:0000256" key="2">
    <source>
        <dbReference type="ARBA" id="ARBA00022763"/>
    </source>
</evidence>
<dbReference type="HAMAP" id="MF_00527">
    <property type="entry name" value="3MGH"/>
    <property type="match status" value="1"/>
</dbReference>
<dbReference type="InterPro" id="IPR036995">
    <property type="entry name" value="MPG_sf"/>
</dbReference>
<dbReference type="EMBL" id="LAZR01000439">
    <property type="protein sequence ID" value="KKN68828.1"/>
    <property type="molecule type" value="Genomic_DNA"/>
</dbReference>
<dbReference type="PANTHER" id="PTHR10429">
    <property type="entry name" value="DNA-3-METHYLADENINE GLYCOSYLASE"/>
    <property type="match status" value="1"/>
</dbReference>